<protein>
    <submittedName>
        <fullName evidence="2">Uncharacterized protein</fullName>
    </submittedName>
</protein>
<feature type="compositionally biased region" description="Polar residues" evidence="1">
    <location>
        <begin position="59"/>
        <end position="69"/>
    </location>
</feature>
<name>A0A9Q0KPT9_9MAGN</name>
<dbReference type="AlphaFoldDB" id="A0A9Q0KPT9"/>
<evidence type="ECO:0000256" key="1">
    <source>
        <dbReference type="SAM" id="MobiDB-lite"/>
    </source>
</evidence>
<reference evidence="2" key="1">
    <citation type="journal article" date="2023" name="Plant J.">
        <title>The genome of the king protea, Protea cynaroides.</title>
        <authorList>
            <person name="Chang J."/>
            <person name="Duong T.A."/>
            <person name="Schoeman C."/>
            <person name="Ma X."/>
            <person name="Roodt D."/>
            <person name="Barker N."/>
            <person name="Li Z."/>
            <person name="Van de Peer Y."/>
            <person name="Mizrachi E."/>
        </authorList>
    </citation>
    <scope>NUCLEOTIDE SEQUENCE</scope>
    <source>
        <tissue evidence="2">Young leaves</tissue>
    </source>
</reference>
<feature type="compositionally biased region" description="Polar residues" evidence="1">
    <location>
        <begin position="96"/>
        <end position="105"/>
    </location>
</feature>
<dbReference type="Proteomes" id="UP001141806">
    <property type="component" value="Unassembled WGS sequence"/>
</dbReference>
<organism evidence="2 3">
    <name type="scientific">Protea cynaroides</name>
    <dbReference type="NCBI Taxonomy" id="273540"/>
    <lineage>
        <taxon>Eukaryota</taxon>
        <taxon>Viridiplantae</taxon>
        <taxon>Streptophyta</taxon>
        <taxon>Embryophyta</taxon>
        <taxon>Tracheophyta</taxon>
        <taxon>Spermatophyta</taxon>
        <taxon>Magnoliopsida</taxon>
        <taxon>Proteales</taxon>
        <taxon>Proteaceae</taxon>
        <taxon>Protea</taxon>
    </lineage>
</organism>
<evidence type="ECO:0000313" key="3">
    <source>
        <dbReference type="Proteomes" id="UP001141806"/>
    </source>
</evidence>
<proteinExistence type="predicted"/>
<evidence type="ECO:0000313" key="2">
    <source>
        <dbReference type="EMBL" id="KAJ4974435.1"/>
    </source>
</evidence>
<dbReference type="EMBL" id="JAMYWD010000004">
    <property type="protein sequence ID" value="KAJ4974435.1"/>
    <property type="molecule type" value="Genomic_DNA"/>
</dbReference>
<feature type="compositionally biased region" description="Basic and acidic residues" evidence="1">
    <location>
        <begin position="10"/>
        <end position="19"/>
    </location>
</feature>
<feature type="region of interest" description="Disordered" evidence="1">
    <location>
        <begin position="54"/>
        <end position="116"/>
    </location>
</feature>
<comment type="caution">
    <text evidence="2">The sequence shown here is derived from an EMBL/GenBank/DDBJ whole genome shotgun (WGS) entry which is preliminary data.</text>
</comment>
<keyword evidence="3" id="KW-1185">Reference proteome</keyword>
<feature type="region of interest" description="Disordered" evidence="1">
    <location>
        <begin position="1"/>
        <end position="32"/>
    </location>
</feature>
<dbReference type="OrthoDB" id="1932997at2759"/>
<feature type="compositionally biased region" description="Low complexity" evidence="1">
    <location>
        <begin position="70"/>
        <end position="88"/>
    </location>
</feature>
<dbReference type="PANTHER" id="PTHR34539">
    <property type="entry name" value="T6J4.11 PROTEIN"/>
    <property type="match status" value="1"/>
</dbReference>
<sequence length="199" mass="22496">MVSVMAETETPLKRQREETQVEEEGEIEKTKRLRPYHHILSILEDEEEELLQDDLSSLMTTLQQELSPDSRSLSSNPEPHSSSHPLPETTAGPVDSPTTIAATGNNDKEHGEEQKESTIIRHLLEASDDELGIPQTQIRLQTEDEDYSIIHDGGIQFGGINNSEAGTTISLFDVHNGLWDFEDFETAHYYNFLQSELFM</sequence>
<gene>
    <name evidence="2" type="ORF">NE237_007609</name>
</gene>
<accession>A0A9Q0KPT9</accession>
<feature type="compositionally biased region" description="Basic and acidic residues" evidence="1">
    <location>
        <begin position="106"/>
        <end position="116"/>
    </location>
</feature>
<dbReference type="PANTHER" id="PTHR34539:SF3">
    <property type="entry name" value="NAC DOMAIN-CONTAINING PROTEIN"/>
    <property type="match status" value="1"/>
</dbReference>